<dbReference type="EMBL" id="CP011542">
    <property type="protein sequence ID" value="AKK06018.1"/>
    <property type="molecule type" value="Genomic_DNA"/>
</dbReference>
<dbReference type="SUPFAM" id="SSF160631">
    <property type="entry name" value="SMI1/KNR4-like"/>
    <property type="match status" value="1"/>
</dbReference>
<sequence>MSDLSTFNFEGFWRESDWAKNFQCEPLVESAIAEVEAELGYKLPQSYIQLAHNRNGGVPVNDCYPTASPTTWAKDHVAVAGIFGIGTSAPYSLLGSAGSRYWQNECGYPDWGVYFATTPTAGSEMFLLDYRECGPSGEPRVVYIDQEANYAWQVIAPDFATFISGFANQDLFDDARETIKDAFNSVSNGSFSPIINRAFAKVPERQAHIETLLRTVGNRIVEDKGYFGLHDDKNSHQIYDAMLWLLSQLKTPQSIEDFLLRKPGQLDYTNPCYELMLPLCFSHQPFGFTTDGWNSNYVHGWWDSRLSEGYIIETNAGFQCSENFYDDLLHLEPID</sequence>
<evidence type="ECO:0000313" key="2">
    <source>
        <dbReference type="EMBL" id="AKK06018.1"/>
    </source>
</evidence>
<dbReference type="Proteomes" id="UP000035199">
    <property type="component" value="Chromosome"/>
</dbReference>
<evidence type="ECO:0000259" key="1">
    <source>
        <dbReference type="SMART" id="SM00860"/>
    </source>
</evidence>
<reference evidence="2 3" key="1">
    <citation type="journal article" date="2015" name="Genome Announc.">
        <title>Complete Genome Sequence of the Type Strain Corynebacterium mustelae DSM 45274, Isolated from Various Tissues of a Male Ferret with Lethal Sepsis.</title>
        <authorList>
            <person name="Ruckert C."/>
            <person name="Eimer J."/>
            <person name="Winkler A."/>
            <person name="Tauch A."/>
        </authorList>
    </citation>
    <scope>NUCLEOTIDE SEQUENCE [LARGE SCALE GENOMIC DNA]</scope>
    <source>
        <strain evidence="2 3">DSM 45274</strain>
    </source>
</reference>
<evidence type="ECO:0000313" key="3">
    <source>
        <dbReference type="Proteomes" id="UP000035199"/>
    </source>
</evidence>
<dbReference type="STRING" id="571915.CMUST_08470"/>
<dbReference type="Gene3D" id="3.40.1580.10">
    <property type="entry name" value="SMI1/KNR4-like"/>
    <property type="match status" value="1"/>
</dbReference>
<dbReference type="InterPro" id="IPR018958">
    <property type="entry name" value="Knr4/Smi1-like_dom"/>
</dbReference>
<dbReference type="RefSeq" id="WP_047262130.1">
    <property type="nucleotide sequence ID" value="NZ_CP011542.1"/>
</dbReference>
<proteinExistence type="predicted"/>
<gene>
    <name evidence="2" type="ORF">CMUST_08470</name>
</gene>
<protein>
    <submittedName>
        <fullName evidence="2">Putative glucan synthasis protein</fullName>
    </submittedName>
</protein>
<organism evidence="2 3">
    <name type="scientific">Corynebacterium mustelae</name>
    <dbReference type="NCBI Taxonomy" id="571915"/>
    <lineage>
        <taxon>Bacteria</taxon>
        <taxon>Bacillati</taxon>
        <taxon>Actinomycetota</taxon>
        <taxon>Actinomycetes</taxon>
        <taxon>Mycobacteriales</taxon>
        <taxon>Corynebacteriaceae</taxon>
        <taxon>Corynebacterium</taxon>
    </lineage>
</organism>
<reference evidence="3" key="2">
    <citation type="submission" date="2015-05" db="EMBL/GenBank/DDBJ databases">
        <title>Complete genome sequence of Corynebacterium mustelae DSM 45274, isolated from various tissues of a male ferret with lethal sepsis.</title>
        <authorList>
            <person name="Ruckert C."/>
            <person name="Albersmeier A."/>
            <person name="Winkler A."/>
            <person name="Tauch A."/>
        </authorList>
    </citation>
    <scope>NUCLEOTIDE SEQUENCE [LARGE SCALE GENOMIC DNA]</scope>
    <source>
        <strain evidence="3">DSM 45274</strain>
    </source>
</reference>
<dbReference type="SMART" id="SM00860">
    <property type="entry name" value="SMI1_KNR4"/>
    <property type="match status" value="1"/>
</dbReference>
<dbReference type="KEGG" id="cmv:CMUST_08470"/>
<feature type="domain" description="Knr4/Smi1-like" evidence="1">
    <location>
        <begin position="26"/>
        <end position="165"/>
    </location>
</feature>
<accession>A0A0G3H2H2</accession>
<dbReference type="AlphaFoldDB" id="A0A0G3H2H2"/>
<dbReference type="Pfam" id="PF09346">
    <property type="entry name" value="SMI1_KNR4"/>
    <property type="match status" value="1"/>
</dbReference>
<name>A0A0G3H2H2_9CORY</name>
<dbReference type="OrthoDB" id="4827574at2"/>
<keyword evidence="3" id="KW-1185">Reference proteome</keyword>
<dbReference type="PATRIC" id="fig|571915.4.peg.1798"/>
<dbReference type="InterPro" id="IPR037883">
    <property type="entry name" value="Knr4/Smi1-like_sf"/>
</dbReference>